<comment type="caution">
    <text evidence="2">The sequence shown here is derived from an EMBL/GenBank/DDBJ whole genome shotgun (WGS) entry which is preliminary data.</text>
</comment>
<organism evidence="2 3">
    <name type="scientific">Holothuria leucospilota</name>
    <name type="common">Black long sea cucumber</name>
    <name type="synonym">Mertensiothuria leucospilota</name>
    <dbReference type="NCBI Taxonomy" id="206669"/>
    <lineage>
        <taxon>Eukaryota</taxon>
        <taxon>Metazoa</taxon>
        <taxon>Echinodermata</taxon>
        <taxon>Eleutherozoa</taxon>
        <taxon>Echinozoa</taxon>
        <taxon>Holothuroidea</taxon>
        <taxon>Aspidochirotacea</taxon>
        <taxon>Aspidochirotida</taxon>
        <taxon>Holothuriidae</taxon>
        <taxon>Holothuria</taxon>
    </lineage>
</organism>
<dbReference type="CDD" id="cd01670">
    <property type="entry name" value="Death"/>
    <property type="match status" value="1"/>
</dbReference>
<dbReference type="Pfam" id="PF00531">
    <property type="entry name" value="Death"/>
    <property type="match status" value="1"/>
</dbReference>
<dbReference type="GO" id="GO:0007165">
    <property type="term" value="P:signal transduction"/>
    <property type="evidence" value="ECO:0007669"/>
    <property type="project" value="InterPro"/>
</dbReference>
<proteinExistence type="predicted"/>
<feature type="domain" description="Death" evidence="1">
    <location>
        <begin position="16"/>
        <end position="101"/>
    </location>
</feature>
<dbReference type="InterPro" id="IPR000488">
    <property type="entry name" value="Death_dom"/>
</dbReference>
<accession>A0A9Q0YN66</accession>
<name>A0A9Q0YN66_HOLLE</name>
<dbReference type="Gene3D" id="1.10.533.10">
    <property type="entry name" value="Death Domain, Fas"/>
    <property type="match status" value="1"/>
</dbReference>
<evidence type="ECO:0000259" key="1">
    <source>
        <dbReference type="PROSITE" id="PS50017"/>
    </source>
</evidence>
<dbReference type="InterPro" id="IPR011029">
    <property type="entry name" value="DEATH-like_dom_sf"/>
</dbReference>
<protein>
    <recommendedName>
        <fullName evidence="1">Death domain-containing protein</fullName>
    </recommendedName>
</protein>
<evidence type="ECO:0000313" key="3">
    <source>
        <dbReference type="Proteomes" id="UP001152320"/>
    </source>
</evidence>
<gene>
    <name evidence="2" type="ORF">HOLleu_39312</name>
</gene>
<evidence type="ECO:0000313" key="2">
    <source>
        <dbReference type="EMBL" id="KAJ8021961.1"/>
    </source>
</evidence>
<reference evidence="2" key="1">
    <citation type="submission" date="2021-10" db="EMBL/GenBank/DDBJ databases">
        <title>Tropical sea cucumber genome reveals ecological adaptation and Cuvierian tubules defense mechanism.</title>
        <authorList>
            <person name="Chen T."/>
        </authorList>
    </citation>
    <scope>NUCLEOTIDE SEQUENCE</scope>
    <source>
        <strain evidence="2">Nanhai2018</strain>
        <tissue evidence="2">Muscle</tissue>
    </source>
</reference>
<dbReference type="EMBL" id="JAIZAY010000021">
    <property type="protein sequence ID" value="KAJ8021961.1"/>
    <property type="molecule type" value="Genomic_DNA"/>
</dbReference>
<sequence>MAGHEVNFRDFEDHKRVKFFQEVATLISTEWAFVGRYLRLSDAALTQLEMNHRGNQREINYAMLIEWYQNADRAITTNVFLATALKAAGRTDLHDWVMEKCNKSQ</sequence>
<keyword evidence="3" id="KW-1185">Reference proteome</keyword>
<dbReference type="AlphaFoldDB" id="A0A9Q0YN66"/>
<dbReference type="Proteomes" id="UP001152320">
    <property type="component" value="Chromosome 21"/>
</dbReference>
<dbReference type="SUPFAM" id="SSF47986">
    <property type="entry name" value="DEATH domain"/>
    <property type="match status" value="1"/>
</dbReference>
<dbReference type="PROSITE" id="PS50017">
    <property type="entry name" value="DEATH_DOMAIN"/>
    <property type="match status" value="1"/>
</dbReference>